<proteinExistence type="predicted"/>
<dbReference type="RefSeq" id="WP_307782642.1">
    <property type="nucleotide sequence ID" value="NZ_JAFBCM010000001.1"/>
</dbReference>
<name>A0ABV7YII4_9ACTN</name>
<evidence type="ECO:0000313" key="2">
    <source>
        <dbReference type="EMBL" id="MFC3764767.1"/>
    </source>
</evidence>
<organism evidence="2 3">
    <name type="scientific">Tenggerimyces flavus</name>
    <dbReference type="NCBI Taxonomy" id="1708749"/>
    <lineage>
        <taxon>Bacteria</taxon>
        <taxon>Bacillati</taxon>
        <taxon>Actinomycetota</taxon>
        <taxon>Actinomycetes</taxon>
        <taxon>Propionibacteriales</taxon>
        <taxon>Nocardioidaceae</taxon>
        <taxon>Tenggerimyces</taxon>
    </lineage>
</organism>
<protein>
    <submittedName>
        <fullName evidence="2">DUF2637 domain-containing protein</fullName>
    </submittedName>
</protein>
<keyword evidence="1" id="KW-1133">Transmembrane helix</keyword>
<feature type="transmembrane region" description="Helical" evidence="1">
    <location>
        <begin position="61"/>
        <end position="82"/>
    </location>
</feature>
<feature type="transmembrane region" description="Helical" evidence="1">
    <location>
        <begin position="119"/>
        <end position="139"/>
    </location>
</feature>
<evidence type="ECO:0000256" key="1">
    <source>
        <dbReference type="SAM" id="Phobius"/>
    </source>
</evidence>
<reference evidence="3" key="1">
    <citation type="journal article" date="2019" name="Int. J. Syst. Evol. Microbiol.">
        <title>The Global Catalogue of Microorganisms (GCM) 10K type strain sequencing project: providing services to taxonomists for standard genome sequencing and annotation.</title>
        <authorList>
            <consortium name="The Broad Institute Genomics Platform"/>
            <consortium name="The Broad Institute Genome Sequencing Center for Infectious Disease"/>
            <person name="Wu L."/>
            <person name="Ma J."/>
        </authorList>
    </citation>
    <scope>NUCLEOTIDE SEQUENCE [LARGE SCALE GENOMIC DNA]</scope>
    <source>
        <strain evidence="3">CGMCC 4.7241</strain>
    </source>
</reference>
<keyword evidence="3" id="KW-1185">Reference proteome</keyword>
<gene>
    <name evidence="2" type="ORF">ACFOUW_28280</name>
</gene>
<dbReference type="EMBL" id="JBHRZH010000033">
    <property type="protein sequence ID" value="MFC3764767.1"/>
    <property type="molecule type" value="Genomic_DNA"/>
</dbReference>
<comment type="caution">
    <text evidence="2">The sequence shown here is derived from an EMBL/GenBank/DDBJ whole genome shotgun (WGS) entry which is preliminary data.</text>
</comment>
<sequence>MTASAHDIDLKCSPTRPRLVDTERLIRWSTALAVICVATVAAIVSYRHAYHVVRSYGEDGVAARLVPLTVDGLIYASSMVMLHSARRGTPVPRLARWLLGLGIAATVAANAAHGLAHGLVGALVAAWPALALVGSYELLMLMVRNMGRVSAVIPDAVPEPILDTDPDIVPGPTRIALVVPQPSDPRDELEVQAESEFADELAIGRTPTIREIRSRLRVGQPRAQQARAYLSSLLADGEPA</sequence>
<evidence type="ECO:0000313" key="3">
    <source>
        <dbReference type="Proteomes" id="UP001595699"/>
    </source>
</evidence>
<dbReference type="InterPro" id="IPR021235">
    <property type="entry name" value="DUF2637"/>
</dbReference>
<feature type="transmembrane region" description="Helical" evidence="1">
    <location>
        <begin position="94"/>
        <end position="113"/>
    </location>
</feature>
<keyword evidence="1" id="KW-0812">Transmembrane</keyword>
<accession>A0ABV7YII4</accession>
<keyword evidence="1" id="KW-0472">Membrane</keyword>
<feature type="transmembrane region" description="Helical" evidence="1">
    <location>
        <begin position="25"/>
        <end position="49"/>
    </location>
</feature>
<dbReference type="Proteomes" id="UP001595699">
    <property type="component" value="Unassembled WGS sequence"/>
</dbReference>
<dbReference type="Pfam" id="PF10935">
    <property type="entry name" value="DUF2637"/>
    <property type="match status" value="1"/>
</dbReference>